<dbReference type="Proteomes" id="UP000236003">
    <property type="component" value="Unassembled WGS sequence"/>
</dbReference>
<dbReference type="SUPFAM" id="SSF160387">
    <property type="entry name" value="NosL/MerB-like"/>
    <property type="match status" value="1"/>
</dbReference>
<evidence type="ECO:0000313" key="2">
    <source>
        <dbReference type="EMBL" id="PNF58998.1"/>
    </source>
</evidence>
<dbReference type="Pfam" id="PF05573">
    <property type="entry name" value="NosL"/>
    <property type="match status" value="1"/>
</dbReference>
<dbReference type="InterPro" id="IPR008719">
    <property type="entry name" value="N2O_reductase_NosL"/>
</dbReference>
<evidence type="ECO:0000256" key="1">
    <source>
        <dbReference type="SAM" id="MobiDB-lite"/>
    </source>
</evidence>
<dbReference type="SMR" id="A0A2N8RD30"/>
<dbReference type="RefSeq" id="WP_003279963.1">
    <property type="nucleotide sequence ID" value="NZ_CP036186.1"/>
</dbReference>
<dbReference type="Gene3D" id="3.30.70.2050">
    <property type="match status" value="1"/>
</dbReference>
<organism evidence="2 3">
    <name type="scientific">Stutzerimonas stutzeri</name>
    <name type="common">Pseudomonas stutzeri</name>
    <dbReference type="NCBI Taxonomy" id="316"/>
    <lineage>
        <taxon>Bacteria</taxon>
        <taxon>Pseudomonadati</taxon>
        <taxon>Pseudomonadota</taxon>
        <taxon>Gammaproteobacteria</taxon>
        <taxon>Pseudomonadales</taxon>
        <taxon>Pseudomonadaceae</taxon>
        <taxon>Stutzerimonas</taxon>
    </lineage>
</organism>
<feature type="compositionally biased region" description="Low complexity" evidence="1">
    <location>
        <begin position="180"/>
        <end position="190"/>
    </location>
</feature>
<dbReference type="Gene3D" id="3.30.70.2060">
    <property type="match status" value="1"/>
</dbReference>
<dbReference type="PANTHER" id="PTHR41247:SF1">
    <property type="entry name" value="HTH-TYPE TRANSCRIPTIONAL REPRESSOR YCNK"/>
    <property type="match status" value="1"/>
</dbReference>
<dbReference type="PANTHER" id="PTHR41247">
    <property type="entry name" value="HTH-TYPE TRANSCRIPTIONAL REPRESSOR YCNK"/>
    <property type="match status" value="1"/>
</dbReference>
<sequence>MNALHRIGAGTLLAVLLAFGLTGCGEKEEVQQSLEPVAFHDSDECHVCGMIITDFPGPKGQAVEKRGVKKFCSTAEMLGWWLQPENRLLDAKLYVHDMGRSVWEKPDDGHLIDATSAYYVVGTSLKGAMGASLASFAEEQDAKALAGMHGGRVLRFEEIDQALLQEAASMQHGGMHDHAPNGAHNAHAGH</sequence>
<proteinExistence type="predicted"/>
<evidence type="ECO:0000313" key="3">
    <source>
        <dbReference type="Proteomes" id="UP000236003"/>
    </source>
</evidence>
<name>A0A2N8RD30_STUST</name>
<dbReference type="AlphaFoldDB" id="A0A2N8RD30"/>
<accession>A0A2N8RD30</accession>
<reference evidence="2 3" key="1">
    <citation type="submission" date="2018-01" db="EMBL/GenBank/DDBJ databases">
        <title>Denitrification phenotypes of diverse strains of Pseudomonas stutzeri.</title>
        <authorList>
            <person name="Milligan D.A."/>
            <person name="Bergaust L."/>
            <person name="Bakken L.R."/>
            <person name="Frostegard A."/>
        </authorList>
    </citation>
    <scope>NUCLEOTIDE SEQUENCE [LARGE SCALE GENOMIC DNA]</scope>
    <source>
        <strain evidence="2 3">CCUG 44592</strain>
    </source>
</reference>
<protein>
    <submittedName>
        <fullName evidence="2">NosL protein</fullName>
    </submittedName>
</protein>
<feature type="region of interest" description="Disordered" evidence="1">
    <location>
        <begin position="170"/>
        <end position="190"/>
    </location>
</feature>
<dbReference type="EMBL" id="POUM01000011">
    <property type="protein sequence ID" value="PNF58998.1"/>
    <property type="molecule type" value="Genomic_DNA"/>
</dbReference>
<comment type="caution">
    <text evidence="2">The sequence shown here is derived from an EMBL/GenBank/DDBJ whole genome shotgun (WGS) entry which is preliminary data.</text>
</comment>
<dbReference type="PROSITE" id="PS51257">
    <property type="entry name" value="PROKAR_LIPOPROTEIN"/>
    <property type="match status" value="1"/>
</dbReference>
<gene>
    <name evidence="2" type="ORF">CXK99_13840</name>
</gene>